<evidence type="ECO:0000256" key="7">
    <source>
        <dbReference type="ARBA" id="ARBA00023136"/>
    </source>
</evidence>
<evidence type="ECO:0000259" key="10">
    <source>
        <dbReference type="Pfam" id="PF02706"/>
    </source>
</evidence>
<dbReference type="RefSeq" id="WP_002460638.1">
    <property type="nucleotide sequence ID" value="NZ_AP021848.1"/>
</dbReference>
<dbReference type="Pfam" id="PF02706">
    <property type="entry name" value="Wzz"/>
    <property type="match status" value="1"/>
</dbReference>
<sequence>MEKTLDLSMFITALKKNWKLFILIPVVFVVISLLITIFLMKPKYEANTQVLVNQKESNEQYRAQEVQSNIQLVNTYSEILKSPRILEDVAKKDKNLSASEIGNMLTVTKQADSQILNVSVENHSKADAERIANEIVSVFSKDMPKIMDIDNVSILSKADGTASKVSPNLSQNLAIGLVLGLVLTIVIIIFKELFDRRIKTEEDVIRELDIPVLGSIHKLK</sequence>
<accession>A0A133Q0E0</accession>
<dbReference type="STRING" id="28035.B6N84_01390"/>
<dbReference type="Proteomes" id="UP000325462">
    <property type="component" value="Chromosome"/>
</dbReference>
<dbReference type="PANTHER" id="PTHR32309:SF13">
    <property type="entry name" value="FERRIC ENTEROBACTIN TRANSPORT PROTEIN FEPE"/>
    <property type="match status" value="1"/>
</dbReference>
<dbReference type="EMBL" id="LRQI01000092">
    <property type="protein sequence ID" value="KXA36342.1"/>
    <property type="molecule type" value="Genomic_DNA"/>
</dbReference>
<comment type="subcellular location">
    <subcellularLocation>
        <location evidence="1">Cell membrane</location>
        <topology evidence="1">Multi-pass membrane protein</topology>
    </subcellularLocation>
</comment>
<dbReference type="GeneID" id="58091045"/>
<keyword evidence="4 9" id="KW-0812">Transmembrane</keyword>
<keyword evidence="7 9" id="KW-0472">Membrane</keyword>
<organism evidence="13 15">
    <name type="scientific">Staphylococcus lugdunensis</name>
    <dbReference type="NCBI Taxonomy" id="28035"/>
    <lineage>
        <taxon>Bacteria</taxon>
        <taxon>Bacillati</taxon>
        <taxon>Bacillota</taxon>
        <taxon>Bacilli</taxon>
        <taxon>Bacillales</taxon>
        <taxon>Staphylococcaceae</taxon>
        <taxon>Staphylococcus</taxon>
    </lineage>
</organism>
<dbReference type="PANTHER" id="PTHR32309">
    <property type="entry name" value="TYROSINE-PROTEIN KINASE"/>
    <property type="match status" value="1"/>
</dbReference>
<dbReference type="GO" id="GO:0004713">
    <property type="term" value="F:protein tyrosine kinase activity"/>
    <property type="evidence" value="ECO:0007669"/>
    <property type="project" value="TreeGrafter"/>
</dbReference>
<evidence type="ECO:0000313" key="12">
    <source>
        <dbReference type="EMBL" id="QEX37761.1"/>
    </source>
</evidence>
<reference evidence="12 16" key="3">
    <citation type="submission" date="2019-07" db="EMBL/GenBank/DDBJ databases">
        <title>Comparative genome analysis of staphylococcus lugdunensis shows clonal complex-dependent diversity of the putative virulence factor, ess/type vii locus.</title>
        <authorList>
            <person name="Lebeurre J."/>
            <person name="Dahyot S."/>
            <person name="Diene S."/>
            <person name="Paulay A."/>
            <person name="Aubourg M."/>
            <person name="Argemi X."/>
            <person name="Giard J.-C."/>
            <person name="Tournier I."/>
            <person name="Francois P."/>
            <person name="Pestel-Caron M."/>
        </authorList>
    </citation>
    <scope>NUCLEOTIDE SEQUENCE [LARGE SCALE GENOMIC DNA]</scope>
    <source>
        <strain evidence="12 16">SL13</strain>
    </source>
</reference>
<keyword evidence="8" id="KW-0270">Exopolysaccharide synthesis</keyword>
<dbReference type="GO" id="GO:0005886">
    <property type="term" value="C:plasma membrane"/>
    <property type="evidence" value="ECO:0007669"/>
    <property type="project" value="UniProtKB-SubCell"/>
</dbReference>
<keyword evidence="5" id="KW-0972">Capsule biogenesis/degradation</keyword>
<evidence type="ECO:0000313" key="16">
    <source>
        <dbReference type="Proteomes" id="UP000325462"/>
    </source>
</evidence>
<dbReference type="EMBL" id="CP041722">
    <property type="protein sequence ID" value="QEX37761.1"/>
    <property type="molecule type" value="Genomic_DNA"/>
</dbReference>
<keyword evidence="16" id="KW-1185">Reference proteome</keyword>
<dbReference type="Proteomes" id="UP000293637">
    <property type="component" value="Unassembled WGS sequence"/>
</dbReference>
<feature type="domain" description="Polysaccharide chain length determinant N-terminal" evidence="10">
    <location>
        <begin position="4"/>
        <end position="92"/>
    </location>
</feature>
<gene>
    <name evidence="13" type="ORF">EQ812_02560</name>
    <name evidence="12" type="ORF">FO454_02050</name>
    <name evidence="11" type="ORF">HMPREF3225_02317</name>
</gene>
<evidence type="ECO:0000256" key="3">
    <source>
        <dbReference type="ARBA" id="ARBA00022475"/>
    </source>
</evidence>
<feature type="transmembrane region" description="Helical" evidence="9">
    <location>
        <begin position="20"/>
        <end position="40"/>
    </location>
</feature>
<dbReference type="OMA" id="KPRPMLN"/>
<evidence type="ECO:0000256" key="4">
    <source>
        <dbReference type="ARBA" id="ARBA00022692"/>
    </source>
</evidence>
<evidence type="ECO:0000256" key="5">
    <source>
        <dbReference type="ARBA" id="ARBA00022903"/>
    </source>
</evidence>
<evidence type="ECO:0000256" key="2">
    <source>
        <dbReference type="ARBA" id="ARBA00006683"/>
    </source>
</evidence>
<dbReference type="InterPro" id="IPR050445">
    <property type="entry name" value="Bact_polysacc_biosynth/exp"/>
</dbReference>
<protein>
    <submittedName>
        <fullName evidence="11">Capsular polysaccharide type 8 biosynthesis protein cap8A</fullName>
    </submittedName>
    <submittedName>
        <fullName evidence="13">Capsule biosynthesis protein CapA</fullName>
    </submittedName>
</protein>
<evidence type="ECO:0000256" key="6">
    <source>
        <dbReference type="ARBA" id="ARBA00022989"/>
    </source>
</evidence>
<reference evidence="13 15" key="2">
    <citation type="journal article" date="2019" name="Sci. Transl. Med.">
        <title>Quorum sensing between bacterial species on the skin protects against epidermal injury in atopic dermatitis.</title>
        <authorList>
            <person name="Williams M.R."/>
        </authorList>
    </citation>
    <scope>NUCLEOTIDE SEQUENCE [LARGE SCALE GENOMIC DNA]</scope>
    <source>
        <strain evidence="13 15">E7</strain>
    </source>
</reference>
<dbReference type="AlphaFoldDB" id="A0A133Q0E0"/>
<dbReference type="Proteomes" id="UP000070063">
    <property type="component" value="Unassembled WGS sequence"/>
</dbReference>
<comment type="similarity">
    <text evidence="2">Belongs to the CpsC/CapA family.</text>
</comment>
<dbReference type="EMBL" id="SCHB01000001">
    <property type="protein sequence ID" value="TBW73707.1"/>
    <property type="molecule type" value="Genomic_DNA"/>
</dbReference>
<evidence type="ECO:0000256" key="8">
    <source>
        <dbReference type="ARBA" id="ARBA00023169"/>
    </source>
</evidence>
<evidence type="ECO:0000256" key="1">
    <source>
        <dbReference type="ARBA" id="ARBA00004651"/>
    </source>
</evidence>
<dbReference type="GO" id="GO:0000271">
    <property type="term" value="P:polysaccharide biosynthetic process"/>
    <property type="evidence" value="ECO:0007669"/>
    <property type="project" value="UniProtKB-KW"/>
</dbReference>
<evidence type="ECO:0000313" key="13">
    <source>
        <dbReference type="EMBL" id="TBW73707.1"/>
    </source>
</evidence>
<keyword evidence="3" id="KW-1003">Cell membrane</keyword>
<evidence type="ECO:0000313" key="15">
    <source>
        <dbReference type="Proteomes" id="UP000293637"/>
    </source>
</evidence>
<evidence type="ECO:0000313" key="11">
    <source>
        <dbReference type="EMBL" id="KXA36342.1"/>
    </source>
</evidence>
<dbReference type="eggNOG" id="COG3944">
    <property type="taxonomic scope" value="Bacteria"/>
</dbReference>
<name>A0A133Q0E0_STALU</name>
<proteinExistence type="inferred from homology"/>
<keyword evidence="6 9" id="KW-1133">Transmembrane helix</keyword>
<evidence type="ECO:0000256" key="9">
    <source>
        <dbReference type="SAM" id="Phobius"/>
    </source>
</evidence>
<reference evidence="11 14" key="1">
    <citation type="submission" date="2016-01" db="EMBL/GenBank/DDBJ databases">
        <authorList>
            <person name="Mitreva M."/>
            <person name="Pepin K.H."/>
            <person name="Mihindukulasuriya K.A."/>
            <person name="Fulton R."/>
            <person name="Fronick C."/>
            <person name="O'Laughlin M."/>
            <person name="Miner T."/>
            <person name="Herter B."/>
            <person name="Rosa B.A."/>
            <person name="Cordes M."/>
            <person name="Tomlinson C."/>
            <person name="Wollam A."/>
            <person name="Palsikar V.B."/>
            <person name="Mardis E.R."/>
            <person name="Wilson R.K."/>
        </authorList>
    </citation>
    <scope>NUCLEOTIDE SEQUENCE [LARGE SCALE GENOMIC DNA]</scope>
    <source>
        <strain evidence="11 14">MJR7738</strain>
    </source>
</reference>
<evidence type="ECO:0000313" key="14">
    <source>
        <dbReference type="Proteomes" id="UP000070063"/>
    </source>
</evidence>
<dbReference type="InterPro" id="IPR003856">
    <property type="entry name" value="LPS_length_determ_N"/>
</dbReference>
<feature type="transmembrane region" description="Helical" evidence="9">
    <location>
        <begin position="173"/>
        <end position="190"/>
    </location>
</feature>